<feature type="non-terminal residue" evidence="1">
    <location>
        <position position="1"/>
    </location>
</feature>
<feature type="non-terminal residue" evidence="1">
    <location>
        <position position="235"/>
    </location>
</feature>
<dbReference type="Proteomes" id="UP000587697">
    <property type="component" value="Unassembled WGS sequence"/>
</dbReference>
<dbReference type="EMBL" id="VWYO01019140">
    <property type="protein sequence ID" value="NXR66538.1"/>
    <property type="molecule type" value="Genomic_DNA"/>
</dbReference>
<proteinExistence type="predicted"/>
<evidence type="ECO:0000313" key="1">
    <source>
        <dbReference type="EMBL" id="NXR66538.1"/>
    </source>
</evidence>
<protein>
    <submittedName>
        <fullName evidence="1">HSF3 protein</fullName>
    </submittedName>
</protein>
<organism evidence="1 2">
    <name type="scientific">Rhadina sibilatrix</name>
    <dbReference type="NCBI Taxonomy" id="2585818"/>
    <lineage>
        <taxon>Eukaryota</taxon>
        <taxon>Metazoa</taxon>
        <taxon>Chordata</taxon>
        <taxon>Craniata</taxon>
        <taxon>Vertebrata</taxon>
        <taxon>Euteleostomi</taxon>
        <taxon>Archelosauria</taxon>
        <taxon>Archosauria</taxon>
        <taxon>Dinosauria</taxon>
        <taxon>Saurischia</taxon>
        <taxon>Theropoda</taxon>
        <taxon>Coelurosauria</taxon>
        <taxon>Aves</taxon>
        <taxon>Neognathae</taxon>
        <taxon>Neoaves</taxon>
        <taxon>Telluraves</taxon>
        <taxon>Australaves</taxon>
        <taxon>Passeriformes</taxon>
        <taxon>Sylvioidea</taxon>
        <taxon>Phylloscopidae</taxon>
        <taxon>Rhadina</taxon>
    </lineage>
</organism>
<accession>A0A7L2N2P7</accession>
<gene>
    <name evidence="1" type="primary">Hsf3</name>
    <name evidence="1" type="ORF">RHASIB_R08371</name>
</gene>
<keyword evidence="2" id="KW-1185">Reference proteome</keyword>
<name>A0A7L2N2P7_9PASS</name>
<reference evidence="1 2" key="1">
    <citation type="submission" date="2019-09" db="EMBL/GenBank/DDBJ databases">
        <title>Bird 10,000 Genomes (B10K) Project - Family phase.</title>
        <authorList>
            <person name="Zhang G."/>
        </authorList>
    </citation>
    <scope>NUCLEOTIDE SEQUENCE [LARGE SCALE GENOMIC DNA]</scope>
    <source>
        <strain evidence="1">B10K-DU-002-26</strain>
        <tissue evidence="1">Muscle</tissue>
    </source>
</reference>
<evidence type="ECO:0000313" key="2">
    <source>
        <dbReference type="Proteomes" id="UP000587697"/>
    </source>
</evidence>
<dbReference type="AlphaFoldDB" id="A0A7L2N2P7"/>
<comment type="caution">
    <text evidence="1">The sequence shown here is derived from an EMBL/GenBank/DDBJ whole genome shotgun (WGS) entry which is preliminary data.</text>
</comment>
<sequence>MTFSEHSADEEDGNGTGLIIQDITDTLENATNGLLAVAHTSGRAREPQTALDPGLPLCQVSQPSELSCAEPVPSVPINDVSKSGEIGTAAVELHTAQPNAPEDPVSVIDSILNENSSGNQNDPLLDRLWVPTPLWLQESCIEDKALTLASTALLLWPAAGRRTFNQELPALDMSLMEAPPGIENVRMANLAESTEGLGTSERETAGSKGGQEETLSAVAAPHSENCILKQSCCSL</sequence>